<comment type="subunit">
    <text evidence="13">F-type ATPases have 2 components, F(1) - the catalytic core - and F(0) - the membrane proton channel. F(1) has five subunits: alpha(3), beta(3), gamma(1), delta(1), epsilon(1). F(0) has three main subunits: a(1), b(2) and c(10-14). The alpha and beta chains form an alternating ring which encloses part of the gamma chain. F(1) is attached to F(0) by a central stalk formed by the gamma and epsilon chains, while a peripheral stalk is formed by the delta and b chains.</text>
</comment>
<dbReference type="STRING" id="1121449.SAMN02745704_02157"/>
<proteinExistence type="inferred from homology"/>
<gene>
    <name evidence="13" type="primary">atpF</name>
    <name evidence="16" type="ORF">SAMN02745704_02157</name>
</gene>
<dbReference type="InterPro" id="IPR050059">
    <property type="entry name" value="ATP_synthase_B_chain"/>
</dbReference>
<keyword evidence="13" id="KW-1003">Cell membrane</keyword>
<name>A0A1T4XKE7_9BACT</name>
<evidence type="ECO:0000256" key="14">
    <source>
        <dbReference type="RuleBase" id="RU003848"/>
    </source>
</evidence>
<dbReference type="RefSeq" id="WP_078717710.1">
    <property type="nucleotide sequence ID" value="NZ_FUYC01000011.1"/>
</dbReference>
<keyword evidence="5 13" id="KW-0375">Hydrogen ion transport</keyword>
<evidence type="ECO:0000256" key="2">
    <source>
        <dbReference type="ARBA" id="ARBA00022448"/>
    </source>
</evidence>
<protein>
    <recommendedName>
        <fullName evidence="13">ATP synthase subunit b</fullName>
    </recommendedName>
    <alternativeName>
        <fullName evidence="13">ATP synthase F(0) sector subunit b</fullName>
    </alternativeName>
    <alternativeName>
        <fullName evidence="13">ATPase subunit I</fullName>
    </alternativeName>
    <alternativeName>
        <fullName evidence="13">F-type ATPase subunit b</fullName>
        <shortName evidence="13">F-ATPase subunit b</shortName>
    </alternativeName>
</protein>
<dbReference type="GO" id="GO:0012505">
    <property type="term" value="C:endomembrane system"/>
    <property type="evidence" value="ECO:0007669"/>
    <property type="project" value="UniProtKB-SubCell"/>
</dbReference>
<keyword evidence="17" id="KW-1185">Reference proteome</keyword>
<organism evidence="16 17">
    <name type="scientific">Paucidesulfovibrio gracilis DSM 16080</name>
    <dbReference type="NCBI Taxonomy" id="1121449"/>
    <lineage>
        <taxon>Bacteria</taxon>
        <taxon>Pseudomonadati</taxon>
        <taxon>Thermodesulfobacteriota</taxon>
        <taxon>Desulfovibrionia</taxon>
        <taxon>Desulfovibrionales</taxon>
        <taxon>Desulfovibrionaceae</taxon>
        <taxon>Paucidesulfovibrio</taxon>
    </lineage>
</organism>
<dbReference type="GO" id="GO:0046933">
    <property type="term" value="F:proton-transporting ATP synthase activity, rotational mechanism"/>
    <property type="evidence" value="ECO:0007669"/>
    <property type="project" value="UniProtKB-UniRule"/>
</dbReference>
<keyword evidence="6 13" id="KW-1133">Transmembrane helix</keyword>
<dbReference type="InterPro" id="IPR002146">
    <property type="entry name" value="ATP_synth_b/b'su_bac/chlpt"/>
</dbReference>
<evidence type="ECO:0000256" key="13">
    <source>
        <dbReference type="HAMAP-Rule" id="MF_01398"/>
    </source>
</evidence>
<evidence type="ECO:0000313" key="16">
    <source>
        <dbReference type="EMBL" id="SKA89585.1"/>
    </source>
</evidence>
<evidence type="ECO:0000256" key="12">
    <source>
        <dbReference type="ARBA" id="ARBA00037847"/>
    </source>
</evidence>
<comment type="similarity">
    <text evidence="1 13 14">Belongs to the ATPase B chain family.</text>
</comment>
<keyword evidence="15" id="KW-0175">Coiled coil</keyword>
<dbReference type="OrthoDB" id="9794968at2"/>
<evidence type="ECO:0000256" key="1">
    <source>
        <dbReference type="ARBA" id="ARBA00005513"/>
    </source>
</evidence>
<keyword evidence="4 13" id="KW-0812">Transmembrane</keyword>
<keyword evidence="3 13" id="KW-0138">CF(0)</keyword>
<dbReference type="AlphaFoldDB" id="A0A1T4XKE7"/>
<dbReference type="GO" id="GO:0046961">
    <property type="term" value="F:proton-transporting ATPase activity, rotational mechanism"/>
    <property type="evidence" value="ECO:0007669"/>
    <property type="project" value="TreeGrafter"/>
</dbReference>
<dbReference type="EMBL" id="FUYC01000011">
    <property type="protein sequence ID" value="SKA89585.1"/>
    <property type="molecule type" value="Genomic_DNA"/>
</dbReference>
<dbReference type="HAMAP" id="MF_01398">
    <property type="entry name" value="ATP_synth_b_bprime"/>
    <property type="match status" value="1"/>
</dbReference>
<feature type="transmembrane region" description="Helical" evidence="13">
    <location>
        <begin position="6"/>
        <end position="27"/>
    </location>
</feature>
<evidence type="ECO:0000256" key="6">
    <source>
        <dbReference type="ARBA" id="ARBA00022989"/>
    </source>
</evidence>
<comment type="subcellular location">
    <subcellularLocation>
        <location evidence="13">Cell membrane</location>
        <topology evidence="13">Single-pass membrane protein</topology>
    </subcellularLocation>
    <subcellularLocation>
        <location evidence="12">Endomembrane system</location>
        <topology evidence="12">Single-pass membrane protein</topology>
    </subcellularLocation>
</comment>
<keyword evidence="8 13" id="KW-0472">Membrane</keyword>
<evidence type="ECO:0000256" key="3">
    <source>
        <dbReference type="ARBA" id="ARBA00022547"/>
    </source>
</evidence>
<evidence type="ECO:0000256" key="10">
    <source>
        <dbReference type="ARBA" id="ARBA00025198"/>
    </source>
</evidence>
<evidence type="ECO:0000256" key="8">
    <source>
        <dbReference type="ARBA" id="ARBA00023136"/>
    </source>
</evidence>
<reference evidence="16 17" key="1">
    <citation type="submission" date="2017-02" db="EMBL/GenBank/DDBJ databases">
        <authorList>
            <person name="Peterson S.W."/>
        </authorList>
    </citation>
    <scope>NUCLEOTIDE SEQUENCE [LARGE SCALE GENOMIC DNA]</scope>
    <source>
        <strain evidence="16 17">DSM 16080</strain>
    </source>
</reference>
<sequence length="140" mass="15544">MVIPDNSIYIQFINFLLLVVLLNWALIKPIRGIIQKRKELMAEQMGGIEQFTSDADTKLKDYEAALDAARKEGVEVRTRLKEEGTSKEQELMSAAGQQAATTLREAEAQIESEVKSAMDALKKDVDGYAQKATNKILGQA</sequence>
<dbReference type="CDD" id="cd06503">
    <property type="entry name" value="ATP-synt_Fo_b"/>
    <property type="match status" value="1"/>
</dbReference>
<dbReference type="GO" id="GO:0005886">
    <property type="term" value="C:plasma membrane"/>
    <property type="evidence" value="ECO:0007669"/>
    <property type="project" value="UniProtKB-SubCell"/>
</dbReference>
<feature type="coiled-coil region" evidence="15">
    <location>
        <begin position="52"/>
        <end position="79"/>
    </location>
</feature>
<evidence type="ECO:0000256" key="7">
    <source>
        <dbReference type="ARBA" id="ARBA00023065"/>
    </source>
</evidence>
<comment type="function">
    <text evidence="11">Component of the F(0) channel, it forms part of the peripheral stalk, linking F(1) to F(0). The b'-subunit is a diverged and duplicated form of b found in plants and photosynthetic bacteria.</text>
</comment>
<evidence type="ECO:0000256" key="11">
    <source>
        <dbReference type="ARBA" id="ARBA00025614"/>
    </source>
</evidence>
<keyword evidence="9 13" id="KW-0066">ATP synthesis</keyword>
<evidence type="ECO:0000256" key="5">
    <source>
        <dbReference type="ARBA" id="ARBA00022781"/>
    </source>
</evidence>
<accession>A0A1T4XKE7</accession>
<dbReference type="PANTHER" id="PTHR33445">
    <property type="entry name" value="ATP SYNTHASE SUBUNIT B', CHLOROPLASTIC"/>
    <property type="match status" value="1"/>
</dbReference>
<dbReference type="Proteomes" id="UP000190027">
    <property type="component" value="Unassembled WGS sequence"/>
</dbReference>
<dbReference type="GO" id="GO:0045259">
    <property type="term" value="C:proton-transporting ATP synthase complex"/>
    <property type="evidence" value="ECO:0007669"/>
    <property type="project" value="UniProtKB-KW"/>
</dbReference>
<evidence type="ECO:0000256" key="9">
    <source>
        <dbReference type="ARBA" id="ARBA00023310"/>
    </source>
</evidence>
<evidence type="ECO:0000256" key="4">
    <source>
        <dbReference type="ARBA" id="ARBA00022692"/>
    </source>
</evidence>
<evidence type="ECO:0000256" key="15">
    <source>
        <dbReference type="SAM" id="Coils"/>
    </source>
</evidence>
<comment type="function">
    <text evidence="10 13">F(1)F(0) ATP synthase produces ATP from ADP in the presence of a proton or sodium gradient. F-type ATPases consist of two structural domains, F(1) containing the extramembraneous catalytic core and F(0) containing the membrane proton channel, linked together by a central stalk and a peripheral stalk. During catalysis, ATP synthesis in the catalytic domain of F(1) is coupled via a rotary mechanism of the central stalk subunits to proton translocation.</text>
</comment>
<dbReference type="PANTHER" id="PTHR33445:SF2">
    <property type="entry name" value="ATP SYNTHASE SUBUNIT B', CHLOROPLASTIC"/>
    <property type="match status" value="1"/>
</dbReference>
<keyword evidence="2 13" id="KW-0813">Transport</keyword>
<keyword evidence="7 13" id="KW-0406">Ion transport</keyword>
<dbReference type="Pfam" id="PF00430">
    <property type="entry name" value="ATP-synt_B"/>
    <property type="match status" value="1"/>
</dbReference>
<evidence type="ECO:0000313" key="17">
    <source>
        <dbReference type="Proteomes" id="UP000190027"/>
    </source>
</evidence>